<dbReference type="RefSeq" id="WP_094411808.1">
    <property type="nucleotide sequence ID" value="NZ_NOXV01000108.1"/>
</dbReference>
<comment type="caution">
    <text evidence="1">The sequence shown here is derived from an EMBL/GenBank/DDBJ whole genome shotgun (WGS) entry which is preliminary data.</text>
</comment>
<protein>
    <recommendedName>
        <fullName evidence="3">DNA methylase</fullName>
    </recommendedName>
</protein>
<evidence type="ECO:0008006" key="3">
    <source>
        <dbReference type="Google" id="ProtNLM"/>
    </source>
</evidence>
<evidence type="ECO:0000313" key="1">
    <source>
        <dbReference type="EMBL" id="OYQ46862.1"/>
    </source>
</evidence>
<keyword evidence="2" id="KW-1185">Reference proteome</keyword>
<dbReference type="Proteomes" id="UP000216605">
    <property type="component" value="Unassembled WGS sequence"/>
</dbReference>
<gene>
    <name evidence="1" type="ORF">CHU92_01280</name>
</gene>
<sequence>MAESPAHKFGQMIGDLLELALEPHLQKFARKHKLYLDKKGERKARSGKKVSWTDANNNKHDLDFVLERGGTENKIGIPVAFIESAWRRYTKHSRNKAQEIQSAVLPLATKYKSSSPFVGVVLAGEFTQGALTQLKSLGFGVLYFPYESVVKAFAKFGINAASDEKTAEADFRKKIESWNKLPNKEDVAKELLKLNKKGVDEFLSSLSDSVSRYIERIIILPLHGQENISNSVTEAIDFLKKYSEDKPKLPLSKYEIIIKYNTGDRIEASFKDKKDSIKFLESYI</sequence>
<dbReference type="EMBL" id="NOXV01000108">
    <property type="protein sequence ID" value="OYQ46862.1"/>
    <property type="molecule type" value="Genomic_DNA"/>
</dbReference>
<dbReference type="OrthoDB" id="7061039at2"/>
<evidence type="ECO:0000313" key="2">
    <source>
        <dbReference type="Proteomes" id="UP000216605"/>
    </source>
</evidence>
<name>A0A255ZZL8_9FLAO</name>
<organism evidence="1 2">
    <name type="scientific">Flavobacterium cyanobacteriorum</name>
    <dbReference type="NCBI Taxonomy" id="2022802"/>
    <lineage>
        <taxon>Bacteria</taxon>
        <taxon>Pseudomonadati</taxon>
        <taxon>Bacteroidota</taxon>
        <taxon>Flavobacteriia</taxon>
        <taxon>Flavobacteriales</taxon>
        <taxon>Flavobacteriaceae</taxon>
        <taxon>Flavobacterium</taxon>
    </lineage>
</organism>
<accession>A0A255ZZL8</accession>
<proteinExistence type="predicted"/>
<dbReference type="AlphaFoldDB" id="A0A255ZZL8"/>
<reference evidence="1 2" key="1">
    <citation type="submission" date="2017-07" db="EMBL/GenBank/DDBJ databases">
        <title>Flavobacterium cyanobacteriorum sp. nov., isolated from cyanobacterial aggregates in a eutrophic lake.</title>
        <authorList>
            <person name="Cai H."/>
        </authorList>
    </citation>
    <scope>NUCLEOTIDE SEQUENCE [LARGE SCALE GENOMIC DNA]</scope>
    <source>
        <strain evidence="1 2">TH021</strain>
    </source>
</reference>